<name>A0ABV7GI96_9GAMM</name>
<evidence type="ECO:0000313" key="1">
    <source>
        <dbReference type="EMBL" id="MFC3140033.1"/>
    </source>
</evidence>
<accession>A0ABV7GI96</accession>
<comment type="caution">
    <text evidence="1">The sequence shown here is derived from an EMBL/GenBank/DDBJ whole genome shotgun (WGS) entry which is preliminary data.</text>
</comment>
<keyword evidence="2" id="KW-1185">Reference proteome</keyword>
<reference evidence="2" key="1">
    <citation type="journal article" date="2019" name="Int. J. Syst. Evol. Microbiol.">
        <title>The Global Catalogue of Microorganisms (GCM) 10K type strain sequencing project: providing services to taxonomists for standard genome sequencing and annotation.</title>
        <authorList>
            <consortium name="The Broad Institute Genomics Platform"/>
            <consortium name="The Broad Institute Genome Sequencing Center for Infectious Disease"/>
            <person name="Wu L."/>
            <person name="Ma J."/>
        </authorList>
    </citation>
    <scope>NUCLEOTIDE SEQUENCE [LARGE SCALE GENOMIC DNA]</scope>
    <source>
        <strain evidence="2">KCTC 52277</strain>
    </source>
</reference>
<protein>
    <submittedName>
        <fullName evidence="1">Uncharacterized protein</fullName>
    </submittedName>
</protein>
<sequence length="43" mass="4811">MKNLMVSVKNAIGMRASASDGVSSWGCGGRGDIMWRWYLYHSM</sequence>
<dbReference type="Proteomes" id="UP001595621">
    <property type="component" value="Unassembled WGS sequence"/>
</dbReference>
<proteinExistence type="predicted"/>
<gene>
    <name evidence="1" type="ORF">ACFOE0_17890</name>
</gene>
<dbReference type="EMBL" id="JBHRTD010000018">
    <property type="protein sequence ID" value="MFC3140033.1"/>
    <property type="molecule type" value="Genomic_DNA"/>
</dbReference>
<organism evidence="1 2">
    <name type="scientific">Shewanella submarina</name>
    <dbReference type="NCBI Taxonomy" id="2016376"/>
    <lineage>
        <taxon>Bacteria</taxon>
        <taxon>Pseudomonadati</taxon>
        <taxon>Pseudomonadota</taxon>
        <taxon>Gammaproteobacteria</taxon>
        <taxon>Alteromonadales</taxon>
        <taxon>Shewanellaceae</taxon>
        <taxon>Shewanella</taxon>
    </lineage>
</organism>
<evidence type="ECO:0000313" key="2">
    <source>
        <dbReference type="Proteomes" id="UP001595621"/>
    </source>
</evidence>
<dbReference type="RefSeq" id="WP_283106298.1">
    <property type="nucleotide sequence ID" value="NZ_JAKILF010000001.1"/>
</dbReference>